<dbReference type="Gene3D" id="1.10.10.60">
    <property type="entry name" value="Homeodomain-like"/>
    <property type="match status" value="1"/>
</dbReference>
<dbReference type="KEGG" id="stru:115152219"/>
<keyword evidence="2 5" id="KW-0238">DNA-binding</keyword>
<organism evidence="9 10">
    <name type="scientific">Salmo trutta</name>
    <name type="common">Brown trout</name>
    <dbReference type="NCBI Taxonomy" id="8032"/>
    <lineage>
        <taxon>Eukaryota</taxon>
        <taxon>Metazoa</taxon>
        <taxon>Chordata</taxon>
        <taxon>Craniata</taxon>
        <taxon>Vertebrata</taxon>
        <taxon>Euteleostomi</taxon>
        <taxon>Actinopterygii</taxon>
        <taxon>Neopterygii</taxon>
        <taxon>Teleostei</taxon>
        <taxon>Protacanthopterygii</taxon>
        <taxon>Salmoniformes</taxon>
        <taxon>Salmonidae</taxon>
        <taxon>Salmoninae</taxon>
        <taxon>Salmo</taxon>
    </lineage>
</organism>
<dbReference type="GeneID" id="115152219"/>
<evidence type="ECO:0000313" key="9">
    <source>
        <dbReference type="Ensembl" id="ENSSTUP00000014385.1"/>
    </source>
</evidence>
<dbReference type="CDD" id="cd00086">
    <property type="entry name" value="homeodomain"/>
    <property type="match status" value="1"/>
</dbReference>
<name>A0A673WQR7_SALTR</name>
<dbReference type="PANTHER" id="PTHR24329:SF340">
    <property type="entry name" value="ARISTALESS RELATED HOMEOBOX"/>
    <property type="match status" value="1"/>
</dbReference>
<dbReference type="GO" id="GO:0000977">
    <property type="term" value="F:RNA polymerase II transcription regulatory region sequence-specific DNA binding"/>
    <property type="evidence" value="ECO:0007669"/>
    <property type="project" value="TreeGrafter"/>
</dbReference>
<dbReference type="InterPro" id="IPR009057">
    <property type="entry name" value="Homeodomain-like_sf"/>
</dbReference>
<reference evidence="9" key="2">
    <citation type="submission" date="2025-09" db="UniProtKB">
        <authorList>
            <consortium name="Ensembl"/>
        </authorList>
    </citation>
    <scope>IDENTIFICATION</scope>
</reference>
<accession>A0A673WQR7</accession>
<dbReference type="InterPro" id="IPR050649">
    <property type="entry name" value="Paired_Homeobox_TFs"/>
</dbReference>
<evidence type="ECO:0000256" key="1">
    <source>
        <dbReference type="ARBA" id="ARBA00004123"/>
    </source>
</evidence>
<dbReference type="InterPro" id="IPR001356">
    <property type="entry name" value="HD"/>
</dbReference>
<feature type="compositionally biased region" description="Basic and acidic residues" evidence="7">
    <location>
        <begin position="30"/>
        <end position="45"/>
    </location>
</feature>
<protein>
    <submittedName>
        <fullName evidence="9">Homeobox protein aristaless-like 4</fullName>
    </submittedName>
</protein>
<gene>
    <name evidence="9" type="primary">LOC115152219</name>
</gene>
<feature type="domain" description="Homeobox" evidence="8">
    <location>
        <begin position="207"/>
        <end position="267"/>
    </location>
</feature>
<evidence type="ECO:0000256" key="5">
    <source>
        <dbReference type="PROSITE-ProRule" id="PRU00108"/>
    </source>
</evidence>
<dbReference type="PANTHER" id="PTHR24329">
    <property type="entry name" value="HOMEOBOX PROTEIN ARISTALESS"/>
    <property type="match status" value="1"/>
</dbReference>
<dbReference type="Proteomes" id="UP000472277">
    <property type="component" value="Chromosome 17"/>
</dbReference>
<feature type="region of interest" description="Disordered" evidence="7">
    <location>
        <begin position="1"/>
        <end position="60"/>
    </location>
</feature>
<dbReference type="Ensembl" id="ENSSTUT00000015184.1">
    <property type="protein sequence ID" value="ENSSTUP00000014385.1"/>
    <property type="gene ID" value="ENSSTUG00000006646.1"/>
</dbReference>
<evidence type="ECO:0000256" key="3">
    <source>
        <dbReference type="ARBA" id="ARBA00023155"/>
    </source>
</evidence>
<dbReference type="GeneTree" id="ENSGT00940000165209"/>
<evidence type="ECO:0000256" key="2">
    <source>
        <dbReference type="ARBA" id="ARBA00023125"/>
    </source>
</evidence>
<dbReference type="RefSeq" id="XP_029552702.1">
    <property type="nucleotide sequence ID" value="XM_029696842.1"/>
</dbReference>
<comment type="subcellular location">
    <subcellularLocation>
        <location evidence="1 5 6">Nucleus</location>
    </subcellularLocation>
</comment>
<dbReference type="GO" id="GO:0000981">
    <property type="term" value="F:DNA-binding transcription factor activity, RNA polymerase II-specific"/>
    <property type="evidence" value="ECO:0007669"/>
    <property type="project" value="InterPro"/>
</dbReference>
<proteinExistence type="predicted"/>
<dbReference type="InParanoid" id="A0A673WQR7"/>
<feature type="DNA-binding region" description="Homeobox" evidence="5">
    <location>
        <begin position="209"/>
        <end position="268"/>
    </location>
</feature>
<evidence type="ECO:0000256" key="4">
    <source>
        <dbReference type="ARBA" id="ARBA00023242"/>
    </source>
</evidence>
<dbReference type="GO" id="GO:0005634">
    <property type="term" value="C:nucleus"/>
    <property type="evidence" value="ECO:0007669"/>
    <property type="project" value="UniProtKB-SubCell"/>
</dbReference>
<dbReference type="Pfam" id="PF00046">
    <property type="entry name" value="Homeodomain"/>
    <property type="match status" value="1"/>
</dbReference>
<feature type="region of interest" description="Disordered" evidence="7">
    <location>
        <begin position="137"/>
        <end position="216"/>
    </location>
</feature>
<keyword evidence="4 5" id="KW-0539">Nucleus</keyword>
<dbReference type="InterPro" id="IPR017970">
    <property type="entry name" value="Homeobox_CS"/>
</dbReference>
<dbReference type="SMART" id="SM00389">
    <property type="entry name" value="HOX"/>
    <property type="match status" value="1"/>
</dbReference>
<dbReference type="PROSITE" id="PS50071">
    <property type="entry name" value="HOMEOBOX_2"/>
    <property type="match status" value="1"/>
</dbReference>
<evidence type="ECO:0000259" key="8">
    <source>
        <dbReference type="PROSITE" id="PS50071"/>
    </source>
</evidence>
<sequence>MHQEPISAKGLKKGSMTTMQVTVHGPKKRWREDSSHRQLTLDRGVDITASEEAPSPPKKLSHSIEEILRKPIEEILRTPTEEILRKPTRVGEERREGLGRWSVNRQNEECPNQQVYTVGTGHNRVLPQHVHIVTDWKDDHTSSDQNTGVTKLPPRECHIDRISPDHSGDSSIHSKDSSLQERAGREEGQDQGRAQWERNGCHPHVQRRRRQTRISFPPSQVEQLEKVFLETHYPDVHIRDKLASRLQLTEGRVQIWFQNRRAKWRKTETLRDLEMMAGDQTPISKPGFLYEVEEAISLFPLNASSSWHGPYQQLQKLHSWGVPFQPFLPMLSHLHHHPLSSLWTRHLYSIPRVTHI</sequence>
<dbReference type="OMA" id="WTRHLYS"/>
<reference evidence="9" key="1">
    <citation type="submission" date="2025-08" db="UniProtKB">
        <authorList>
            <consortium name="Ensembl"/>
        </authorList>
    </citation>
    <scope>IDENTIFICATION</scope>
</reference>
<keyword evidence="3 5" id="KW-0371">Homeobox</keyword>
<dbReference type="PROSITE" id="PS00027">
    <property type="entry name" value="HOMEOBOX_1"/>
    <property type="match status" value="1"/>
</dbReference>
<evidence type="ECO:0000256" key="7">
    <source>
        <dbReference type="SAM" id="MobiDB-lite"/>
    </source>
</evidence>
<dbReference type="SUPFAM" id="SSF46689">
    <property type="entry name" value="Homeodomain-like"/>
    <property type="match status" value="1"/>
</dbReference>
<dbReference type="OrthoDB" id="6159439at2759"/>
<evidence type="ECO:0000256" key="6">
    <source>
        <dbReference type="RuleBase" id="RU000682"/>
    </source>
</evidence>
<evidence type="ECO:0000313" key="10">
    <source>
        <dbReference type="Proteomes" id="UP000472277"/>
    </source>
</evidence>
<keyword evidence="10" id="KW-1185">Reference proteome</keyword>
<dbReference type="FunFam" id="1.10.10.60:FF:000679">
    <property type="entry name" value="Homeobox protein aristaless"/>
    <property type="match status" value="1"/>
</dbReference>
<feature type="compositionally biased region" description="Basic and acidic residues" evidence="7">
    <location>
        <begin position="153"/>
        <end position="200"/>
    </location>
</feature>
<dbReference type="AlphaFoldDB" id="A0A673WQR7"/>